<dbReference type="Proteomes" id="UP000027138">
    <property type="component" value="Unassembled WGS sequence"/>
</dbReference>
<evidence type="ECO:0000313" key="2">
    <source>
        <dbReference type="Proteomes" id="UP000027138"/>
    </source>
</evidence>
<accession>A0A067LDR9</accession>
<evidence type="ECO:0000313" key="1">
    <source>
        <dbReference type="EMBL" id="KDP46631.1"/>
    </source>
</evidence>
<dbReference type="EMBL" id="KK914214">
    <property type="protein sequence ID" value="KDP46631.1"/>
    <property type="molecule type" value="Genomic_DNA"/>
</dbReference>
<gene>
    <name evidence="1" type="ORF">JCGZ_04565</name>
</gene>
<reference evidence="1 2" key="1">
    <citation type="journal article" date="2014" name="PLoS ONE">
        <title>Global Analysis of Gene Expression Profiles in Physic Nut (Jatropha curcas L.) Seedlings Exposed to Salt Stress.</title>
        <authorList>
            <person name="Zhang L."/>
            <person name="Zhang C."/>
            <person name="Wu P."/>
            <person name="Chen Y."/>
            <person name="Li M."/>
            <person name="Jiang H."/>
            <person name="Wu G."/>
        </authorList>
    </citation>
    <scope>NUCLEOTIDE SEQUENCE [LARGE SCALE GENOMIC DNA]</scope>
    <source>
        <strain evidence="2">cv. GZQX0401</strain>
        <tissue evidence="1">Young leaves</tissue>
    </source>
</reference>
<name>A0A067LDR9_JATCU</name>
<proteinExistence type="predicted"/>
<protein>
    <submittedName>
        <fullName evidence="1">Uncharacterized protein</fullName>
    </submittedName>
</protein>
<dbReference type="AlphaFoldDB" id="A0A067LDR9"/>
<sequence length="69" mass="7633">MDLSSLGDIEHFGVNLEEFWKTCAFRPPCTVEKAAARRHSGGSQEADFSSPREDSGNVLRFSLGFEVVN</sequence>
<organism evidence="1 2">
    <name type="scientific">Jatropha curcas</name>
    <name type="common">Barbados nut</name>
    <dbReference type="NCBI Taxonomy" id="180498"/>
    <lineage>
        <taxon>Eukaryota</taxon>
        <taxon>Viridiplantae</taxon>
        <taxon>Streptophyta</taxon>
        <taxon>Embryophyta</taxon>
        <taxon>Tracheophyta</taxon>
        <taxon>Spermatophyta</taxon>
        <taxon>Magnoliopsida</taxon>
        <taxon>eudicotyledons</taxon>
        <taxon>Gunneridae</taxon>
        <taxon>Pentapetalae</taxon>
        <taxon>rosids</taxon>
        <taxon>fabids</taxon>
        <taxon>Malpighiales</taxon>
        <taxon>Euphorbiaceae</taxon>
        <taxon>Crotonoideae</taxon>
        <taxon>Jatropheae</taxon>
        <taxon>Jatropha</taxon>
    </lineage>
</organism>
<keyword evidence="2" id="KW-1185">Reference proteome</keyword>